<dbReference type="PANTHER" id="PTHR43333:SF1">
    <property type="entry name" value="D-ISOMER SPECIFIC 2-HYDROXYACID DEHYDROGENASE NAD-BINDING DOMAIN-CONTAINING PROTEIN"/>
    <property type="match status" value="1"/>
</dbReference>
<feature type="domain" description="D-isomer specific 2-hydroxyacid dehydrogenase NAD-binding" evidence="3">
    <location>
        <begin position="104"/>
        <end position="273"/>
    </location>
</feature>
<dbReference type="GO" id="GO:0016491">
    <property type="term" value="F:oxidoreductase activity"/>
    <property type="evidence" value="ECO:0007669"/>
    <property type="project" value="UniProtKB-KW"/>
</dbReference>
<comment type="caution">
    <text evidence="4">The sequence shown here is derived from an EMBL/GenBank/DDBJ whole genome shotgun (WGS) entry which is preliminary data.</text>
</comment>
<evidence type="ECO:0000313" key="5">
    <source>
        <dbReference type="Proteomes" id="UP000292884"/>
    </source>
</evidence>
<evidence type="ECO:0000259" key="3">
    <source>
        <dbReference type="Pfam" id="PF02826"/>
    </source>
</evidence>
<dbReference type="AlphaFoldDB" id="A0A4R0N0B3"/>
<name>A0A4R0N0B3_9SPHI</name>
<dbReference type="Pfam" id="PF02826">
    <property type="entry name" value="2-Hacid_dh_C"/>
    <property type="match status" value="1"/>
</dbReference>
<dbReference type="PANTHER" id="PTHR43333">
    <property type="entry name" value="2-HACID_DH_C DOMAIN-CONTAINING PROTEIN"/>
    <property type="match status" value="1"/>
</dbReference>
<dbReference type="SUPFAM" id="SSF51735">
    <property type="entry name" value="NAD(P)-binding Rossmann-fold domains"/>
    <property type="match status" value="1"/>
</dbReference>
<dbReference type="EMBL" id="SJSK01000002">
    <property type="protein sequence ID" value="TCC91862.1"/>
    <property type="molecule type" value="Genomic_DNA"/>
</dbReference>
<evidence type="ECO:0000313" key="4">
    <source>
        <dbReference type="EMBL" id="TCC91862.1"/>
    </source>
</evidence>
<evidence type="ECO:0000256" key="1">
    <source>
        <dbReference type="ARBA" id="ARBA00023002"/>
    </source>
</evidence>
<evidence type="ECO:0000256" key="2">
    <source>
        <dbReference type="ARBA" id="ARBA00023027"/>
    </source>
</evidence>
<dbReference type="Proteomes" id="UP000292884">
    <property type="component" value="Unassembled WGS sequence"/>
</dbReference>
<dbReference type="GO" id="GO:0051287">
    <property type="term" value="F:NAD binding"/>
    <property type="evidence" value="ECO:0007669"/>
    <property type="project" value="InterPro"/>
</dbReference>
<dbReference type="RefSeq" id="WP_131552802.1">
    <property type="nucleotide sequence ID" value="NZ_SJSK01000002.1"/>
</dbReference>
<keyword evidence="2" id="KW-0520">NAD</keyword>
<sequence length="310" mass="34029">MKILVYTMLNTEQENQLTAGITGNVELFFKNDLTEEQLFLKLAEADIVLGNINVNHFSKPHPNLKFWQLDSAGFDQYQDISLNIPVANMGTFYAQRCAETIVAGVIGFYRGIPNLVRLQTERKWVGSKIRPSLQGLTDKNVVILGAGAIAIAAKEMLIGFGCKIKLTARNNPKASLHNFEDIVAVLPETDVVINTLPGSAENYVNADFINAMKNGSIYANVGRGNTTDEEALIKALEQGKIAGAILDVTAVEPLPTESKLWDLEQVILTQHSAGGDQNETSGKVKHFIKNANKFLNGEQPEDLVDLKRGY</sequence>
<protein>
    <submittedName>
        <fullName evidence="4">D-2-hydroxyacid dehydrogenase</fullName>
    </submittedName>
</protein>
<accession>A0A4R0N0B3</accession>
<keyword evidence="5" id="KW-1185">Reference proteome</keyword>
<reference evidence="4 5" key="1">
    <citation type="submission" date="2019-02" db="EMBL/GenBank/DDBJ databases">
        <title>Pedobacter sp. RP-1-13 sp. nov., isolated from Arctic soil.</title>
        <authorList>
            <person name="Dahal R.H."/>
        </authorList>
    </citation>
    <scope>NUCLEOTIDE SEQUENCE [LARGE SCALE GENOMIC DNA]</scope>
    <source>
        <strain evidence="4 5">RP-1-13</strain>
    </source>
</reference>
<dbReference type="InterPro" id="IPR036291">
    <property type="entry name" value="NAD(P)-bd_dom_sf"/>
</dbReference>
<dbReference type="OrthoDB" id="1522997at2"/>
<gene>
    <name evidence="4" type="ORF">EZ428_08930</name>
</gene>
<proteinExistence type="predicted"/>
<organism evidence="4 5">
    <name type="scientific">Pedobacter frigiditerrae</name>
    <dbReference type="NCBI Taxonomy" id="2530452"/>
    <lineage>
        <taxon>Bacteria</taxon>
        <taxon>Pseudomonadati</taxon>
        <taxon>Bacteroidota</taxon>
        <taxon>Sphingobacteriia</taxon>
        <taxon>Sphingobacteriales</taxon>
        <taxon>Sphingobacteriaceae</taxon>
        <taxon>Pedobacter</taxon>
    </lineage>
</organism>
<dbReference type="Gene3D" id="3.40.50.720">
    <property type="entry name" value="NAD(P)-binding Rossmann-like Domain"/>
    <property type="match status" value="2"/>
</dbReference>
<keyword evidence="1" id="KW-0560">Oxidoreductase</keyword>
<dbReference type="InterPro" id="IPR006140">
    <property type="entry name" value="D-isomer_DH_NAD-bd"/>
</dbReference>
<dbReference type="SUPFAM" id="SSF52283">
    <property type="entry name" value="Formate/glycerate dehydrogenase catalytic domain-like"/>
    <property type="match status" value="1"/>
</dbReference>